<sequence>MDGLCQNPSFAQAGYQEERATMPRVMLFRLNR</sequence>
<name>A0A3P7JJH3_STRVU</name>
<keyword evidence="2" id="KW-1185">Reference proteome</keyword>
<dbReference type="AlphaFoldDB" id="A0A3P7JJH3"/>
<accession>A0A3P7JJH3</accession>
<protein>
    <submittedName>
        <fullName evidence="1">Uncharacterized protein</fullName>
    </submittedName>
</protein>
<evidence type="ECO:0000313" key="1">
    <source>
        <dbReference type="EMBL" id="VDM80953.1"/>
    </source>
</evidence>
<dbReference type="Proteomes" id="UP000270094">
    <property type="component" value="Unassembled WGS sequence"/>
</dbReference>
<reference evidence="1 2" key="1">
    <citation type="submission" date="2018-11" db="EMBL/GenBank/DDBJ databases">
        <authorList>
            <consortium name="Pathogen Informatics"/>
        </authorList>
    </citation>
    <scope>NUCLEOTIDE SEQUENCE [LARGE SCALE GENOMIC DNA]</scope>
</reference>
<evidence type="ECO:0000313" key="2">
    <source>
        <dbReference type="Proteomes" id="UP000270094"/>
    </source>
</evidence>
<gene>
    <name evidence="1" type="ORF">SVUK_LOCUS15951</name>
</gene>
<organism evidence="1 2">
    <name type="scientific">Strongylus vulgaris</name>
    <name type="common">Blood worm</name>
    <dbReference type="NCBI Taxonomy" id="40348"/>
    <lineage>
        <taxon>Eukaryota</taxon>
        <taxon>Metazoa</taxon>
        <taxon>Ecdysozoa</taxon>
        <taxon>Nematoda</taxon>
        <taxon>Chromadorea</taxon>
        <taxon>Rhabditida</taxon>
        <taxon>Rhabditina</taxon>
        <taxon>Rhabditomorpha</taxon>
        <taxon>Strongyloidea</taxon>
        <taxon>Strongylidae</taxon>
        <taxon>Strongylus</taxon>
    </lineage>
</organism>
<dbReference type="EMBL" id="UYYB01110845">
    <property type="protein sequence ID" value="VDM80953.1"/>
    <property type="molecule type" value="Genomic_DNA"/>
</dbReference>
<proteinExistence type="predicted"/>